<evidence type="ECO:0000256" key="7">
    <source>
        <dbReference type="ARBA" id="ARBA00082729"/>
    </source>
</evidence>
<dbReference type="PANTHER" id="PTHR12899:SF3">
    <property type="entry name" value="LARGE RIBOSOMAL SUBUNIT PROTEIN UL18M"/>
    <property type="match status" value="1"/>
</dbReference>
<reference evidence="8 9" key="1">
    <citation type="journal article" date="2011" name="Science">
        <title>The Selaginella genome identifies genetic changes associated with the evolution of vascular plants.</title>
        <authorList>
            <person name="Banks J.A."/>
            <person name="Nishiyama T."/>
            <person name="Hasebe M."/>
            <person name="Bowman J.L."/>
            <person name="Gribskov M."/>
            <person name="dePamphilis C."/>
            <person name="Albert V.A."/>
            <person name="Aono N."/>
            <person name="Aoyama T."/>
            <person name="Ambrose B.A."/>
            <person name="Ashton N.W."/>
            <person name="Axtell M.J."/>
            <person name="Barker E."/>
            <person name="Barker M.S."/>
            <person name="Bennetzen J.L."/>
            <person name="Bonawitz N.D."/>
            <person name="Chapple C."/>
            <person name="Cheng C."/>
            <person name="Correa L.G."/>
            <person name="Dacre M."/>
            <person name="DeBarry J."/>
            <person name="Dreyer I."/>
            <person name="Elias M."/>
            <person name="Engstrom E.M."/>
            <person name="Estelle M."/>
            <person name="Feng L."/>
            <person name="Finet C."/>
            <person name="Floyd S.K."/>
            <person name="Frommer W.B."/>
            <person name="Fujita T."/>
            <person name="Gramzow L."/>
            <person name="Gutensohn M."/>
            <person name="Harholt J."/>
            <person name="Hattori M."/>
            <person name="Heyl A."/>
            <person name="Hirai T."/>
            <person name="Hiwatashi Y."/>
            <person name="Ishikawa M."/>
            <person name="Iwata M."/>
            <person name="Karol K.G."/>
            <person name="Koehler B."/>
            <person name="Kolukisaoglu U."/>
            <person name="Kubo M."/>
            <person name="Kurata T."/>
            <person name="Lalonde S."/>
            <person name="Li K."/>
            <person name="Li Y."/>
            <person name="Litt A."/>
            <person name="Lyons E."/>
            <person name="Manning G."/>
            <person name="Maruyama T."/>
            <person name="Michael T.P."/>
            <person name="Mikami K."/>
            <person name="Miyazaki S."/>
            <person name="Morinaga S."/>
            <person name="Murata T."/>
            <person name="Mueller-Roeber B."/>
            <person name="Nelson D.R."/>
            <person name="Obara M."/>
            <person name="Oguri Y."/>
            <person name="Olmstead R.G."/>
            <person name="Onodera N."/>
            <person name="Petersen B.L."/>
            <person name="Pils B."/>
            <person name="Prigge M."/>
            <person name="Rensing S.A."/>
            <person name="Riano-Pachon D.M."/>
            <person name="Roberts A.W."/>
            <person name="Sato Y."/>
            <person name="Scheller H.V."/>
            <person name="Schulz B."/>
            <person name="Schulz C."/>
            <person name="Shakirov E.V."/>
            <person name="Shibagaki N."/>
            <person name="Shinohara N."/>
            <person name="Shippen D.E."/>
            <person name="Soerensen I."/>
            <person name="Sotooka R."/>
            <person name="Sugimoto N."/>
            <person name="Sugita M."/>
            <person name="Sumikawa N."/>
            <person name="Tanurdzic M."/>
            <person name="Theissen G."/>
            <person name="Ulvskov P."/>
            <person name="Wakazuki S."/>
            <person name="Weng J.K."/>
            <person name="Willats W.W."/>
            <person name="Wipf D."/>
            <person name="Wolf P.G."/>
            <person name="Yang L."/>
            <person name="Zimmer A.D."/>
            <person name="Zhu Q."/>
            <person name="Mitros T."/>
            <person name="Hellsten U."/>
            <person name="Loque D."/>
            <person name="Otillar R."/>
            <person name="Salamov A."/>
            <person name="Schmutz J."/>
            <person name="Shapiro H."/>
            <person name="Lindquist E."/>
            <person name="Lucas S."/>
            <person name="Rokhsar D."/>
            <person name="Grigoriev I.V."/>
        </authorList>
    </citation>
    <scope>NUCLEOTIDE SEQUENCE [LARGE SCALE GENOMIC DNA]</scope>
</reference>
<evidence type="ECO:0000256" key="6">
    <source>
        <dbReference type="ARBA" id="ARBA00035303"/>
    </source>
</evidence>
<keyword evidence="4" id="KW-0689">Ribosomal protein</keyword>
<dbReference type="InParanoid" id="D8SGB7"/>
<dbReference type="Gramene" id="EFJ16546">
    <property type="protein sequence ID" value="EFJ16546"/>
    <property type="gene ID" value="SELMODRAFT_116145"/>
</dbReference>
<dbReference type="OMA" id="ASTMHKT"/>
<dbReference type="Pfam" id="PF00861">
    <property type="entry name" value="Ribosomal_L18p"/>
    <property type="match status" value="1"/>
</dbReference>
<dbReference type="GO" id="GO:1990904">
    <property type="term" value="C:ribonucleoprotein complex"/>
    <property type="evidence" value="ECO:0007669"/>
    <property type="project" value="UniProtKB-KW"/>
</dbReference>
<dbReference type="EMBL" id="GL377618">
    <property type="protein sequence ID" value="EFJ16546.1"/>
    <property type="molecule type" value="Genomic_DNA"/>
</dbReference>
<keyword evidence="5" id="KW-0687">Ribonucleoprotein</keyword>
<evidence type="ECO:0000256" key="2">
    <source>
        <dbReference type="ARBA" id="ARBA00022730"/>
    </source>
</evidence>
<dbReference type="FunCoup" id="D8SGB7">
    <property type="interactions" value="1154"/>
</dbReference>
<evidence type="ECO:0000256" key="3">
    <source>
        <dbReference type="ARBA" id="ARBA00022884"/>
    </source>
</evidence>
<name>D8SGB7_SELML</name>
<dbReference type="Gene3D" id="3.30.420.100">
    <property type="match status" value="1"/>
</dbReference>
<dbReference type="GO" id="GO:0006412">
    <property type="term" value="P:translation"/>
    <property type="evidence" value="ECO:0007669"/>
    <property type="project" value="InterPro"/>
</dbReference>
<evidence type="ECO:0000256" key="4">
    <source>
        <dbReference type="ARBA" id="ARBA00022980"/>
    </source>
</evidence>
<dbReference type="GO" id="GO:0008097">
    <property type="term" value="F:5S rRNA binding"/>
    <property type="evidence" value="ECO:0000318"/>
    <property type="project" value="GO_Central"/>
</dbReference>
<dbReference type="GO" id="GO:0005737">
    <property type="term" value="C:cytoplasm"/>
    <property type="evidence" value="ECO:0007669"/>
    <property type="project" value="UniProtKB-ARBA"/>
</dbReference>
<dbReference type="NCBIfam" id="TIGR00060">
    <property type="entry name" value="L18_bact"/>
    <property type="match status" value="1"/>
</dbReference>
<evidence type="ECO:0000313" key="8">
    <source>
        <dbReference type="EMBL" id="EFJ16546.1"/>
    </source>
</evidence>
<feature type="non-terminal residue" evidence="8">
    <location>
        <position position="1"/>
    </location>
</feature>
<dbReference type="InterPro" id="IPR004389">
    <property type="entry name" value="Ribosomal_uL18_bac-type"/>
</dbReference>
<organism evidence="9">
    <name type="scientific">Selaginella moellendorffii</name>
    <name type="common">Spikemoss</name>
    <dbReference type="NCBI Taxonomy" id="88036"/>
    <lineage>
        <taxon>Eukaryota</taxon>
        <taxon>Viridiplantae</taxon>
        <taxon>Streptophyta</taxon>
        <taxon>Embryophyta</taxon>
        <taxon>Tracheophyta</taxon>
        <taxon>Lycopodiopsida</taxon>
        <taxon>Selaginellales</taxon>
        <taxon>Selaginellaceae</taxon>
        <taxon>Selaginella</taxon>
    </lineage>
</organism>
<dbReference type="GO" id="GO:0003735">
    <property type="term" value="F:structural constituent of ribosome"/>
    <property type="evidence" value="ECO:0007669"/>
    <property type="project" value="InterPro"/>
</dbReference>
<dbReference type="GO" id="GO:0005840">
    <property type="term" value="C:ribosome"/>
    <property type="evidence" value="ECO:0007669"/>
    <property type="project" value="UniProtKB-KW"/>
</dbReference>
<evidence type="ECO:0000256" key="1">
    <source>
        <dbReference type="ARBA" id="ARBA00007116"/>
    </source>
</evidence>
<dbReference type="KEGG" id="smo:SELMODRAFT_116145"/>
<comment type="similarity">
    <text evidence="1">Belongs to the universal ribosomal protein uL18 family.</text>
</comment>
<dbReference type="SUPFAM" id="SSF53137">
    <property type="entry name" value="Translational machinery components"/>
    <property type="match status" value="1"/>
</dbReference>
<protein>
    <recommendedName>
        <fullName evidence="6">Large ribosomal subunit protein uL18c</fullName>
    </recommendedName>
    <alternativeName>
        <fullName evidence="7">CL18</fullName>
    </alternativeName>
</protein>
<dbReference type="STRING" id="88036.D8SGB7"/>
<keyword evidence="3" id="KW-0694">RNA-binding</keyword>
<gene>
    <name evidence="8" type="ORF">SELMODRAFT_116145</name>
</gene>
<dbReference type="InterPro" id="IPR005484">
    <property type="entry name" value="Ribosomal_uL18_bac/plant/anim"/>
</dbReference>
<dbReference type="eggNOG" id="KOG1870">
    <property type="taxonomic scope" value="Eukaryota"/>
</dbReference>
<evidence type="ECO:0000313" key="9">
    <source>
        <dbReference type="Proteomes" id="UP000001514"/>
    </source>
</evidence>
<evidence type="ECO:0000256" key="5">
    <source>
        <dbReference type="ARBA" id="ARBA00023274"/>
    </source>
</evidence>
<dbReference type="Proteomes" id="UP000001514">
    <property type="component" value="Unassembled WGS sequence"/>
</dbReference>
<dbReference type="HAMAP" id="MF_01337_B">
    <property type="entry name" value="Ribosomal_uL18_B"/>
    <property type="match status" value="1"/>
</dbReference>
<proteinExistence type="inferred from homology"/>
<keyword evidence="2" id="KW-0699">rRNA-binding</keyword>
<dbReference type="OrthoDB" id="2018734at2759"/>
<dbReference type="HOGENOM" id="CLU_098841_0_1_1"/>
<dbReference type="CDD" id="cd00432">
    <property type="entry name" value="Ribosomal_L18_L5e"/>
    <property type="match status" value="1"/>
</dbReference>
<dbReference type="InterPro" id="IPR057268">
    <property type="entry name" value="Ribosomal_L18"/>
</dbReference>
<accession>D8SGB7</accession>
<dbReference type="AlphaFoldDB" id="D8SGB7"/>
<sequence>ENRRMKHQRIRKKLSGTTERPRLAVFRSNQHLYCQVIDDTKMHTLAAMSTIQKPLRDELNLSSGPTIEAAKRVGEEIAKLCLSKGITKIAFDRGGFEYHGRIKALAEAARESGLEF</sequence>
<dbReference type="FunFam" id="3.30.420.100:FF:000001">
    <property type="entry name" value="50S ribosomal protein L18"/>
    <property type="match status" value="1"/>
</dbReference>
<keyword evidence="9" id="KW-1185">Reference proteome</keyword>
<dbReference type="PANTHER" id="PTHR12899">
    <property type="entry name" value="39S RIBOSOMAL PROTEIN L18, MITOCHONDRIAL"/>
    <property type="match status" value="1"/>
</dbReference>